<reference evidence="1" key="1">
    <citation type="submission" date="2018-04" db="EMBL/GenBank/DDBJ databases">
        <title>Transcriptome of Schizaphis graminum biotype I.</title>
        <authorList>
            <person name="Scully E.D."/>
            <person name="Geib S.M."/>
            <person name="Palmer N.A."/>
            <person name="Koch K."/>
            <person name="Bradshaw J."/>
            <person name="Heng-Moss T."/>
            <person name="Sarath G."/>
        </authorList>
    </citation>
    <scope>NUCLEOTIDE SEQUENCE</scope>
</reference>
<gene>
    <name evidence="1" type="ORF">g.39992</name>
</gene>
<dbReference type="EMBL" id="GGMR01010233">
    <property type="protein sequence ID" value="MBY22852.1"/>
    <property type="molecule type" value="Transcribed_RNA"/>
</dbReference>
<name>A0A2S2P0K7_SCHGA</name>
<protein>
    <submittedName>
        <fullName evidence="1">Uncharacterized protein</fullName>
    </submittedName>
</protein>
<sequence length="136" mass="14912">MSITVAVNATDGANGPQAAVCQSAAQHNNCGGYNGGGDGDGIGIDGAGIGSVNEDTAVFNRENKDQRHEQVRRVRRSDVVCRFTGRELSVELRPFLSGHRQRLLTLKRSLFEFCLLYNRSFLWVLFGIRRSGLVTI</sequence>
<accession>A0A2S2P0K7</accession>
<organism evidence="1">
    <name type="scientific">Schizaphis graminum</name>
    <name type="common">Green bug aphid</name>
    <dbReference type="NCBI Taxonomy" id="13262"/>
    <lineage>
        <taxon>Eukaryota</taxon>
        <taxon>Metazoa</taxon>
        <taxon>Ecdysozoa</taxon>
        <taxon>Arthropoda</taxon>
        <taxon>Hexapoda</taxon>
        <taxon>Insecta</taxon>
        <taxon>Pterygota</taxon>
        <taxon>Neoptera</taxon>
        <taxon>Paraneoptera</taxon>
        <taxon>Hemiptera</taxon>
        <taxon>Sternorrhyncha</taxon>
        <taxon>Aphidomorpha</taxon>
        <taxon>Aphidoidea</taxon>
        <taxon>Aphididae</taxon>
        <taxon>Aphidini</taxon>
        <taxon>Schizaphis</taxon>
    </lineage>
</organism>
<dbReference type="AlphaFoldDB" id="A0A2S2P0K7"/>
<evidence type="ECO:0000313" key="1">
    <source>
        <dbReference type="EMBL" id="MBY22852.1"/>
    </source>
</evidence>
<proteinExistence type="predicted"/>